<organism evidence="1 2">
    <name type="scientific">Naganishia friedmannii</name>
    <dbReference type="NCBI Taxonomy" id="89922"/>
    <lineage>
        <taxon>Eukaryota</taxon>
        <taxon>Fungi</taxon>
        <taxon>Dikarya</taxon>
        <taxon>Basidiomycota</taxon>
        <taxon>Agaricomycotina</taxon>
        <taxon>Tremellomycetes</taxon>
        <taxon>Filobasidiales</taxon>
        <taxon>Filobasidiaceae</taxon>
        <taxon>Naganishia</taxon>
    </lineage>
</organism>
<proteinExistence type="predicted"/>
<dbReference type="EMBL" id="JASBWT010000002">
    <property type="protein sequence ID" value="KAJ9107453.1"/>
    <property type="molecule type" value="Genomic_DNA"/>
</dbReference>
<keyword evidence="2" id="KW-1185">Reference proteome</keyword>
<name>A0ACC2W6V4_9TREE</name>
<gene>
    <name evidence="1" type="ORF">QFC21_000906</name>
</gene>
<dbReference type="Proteomes" id="UP001227268">
    <property type="component" value="Unassembled WGS sequence"/>
</dbReference>
<sequence>MATWEYSQARNDEMDRSLRTITRKVSSEENVFQPSQQDSEQAPSGLKRSTSGKLPTKYRSSNQLREQTYTYVASEEYRRQTDQSTPERAIPRGNVSIYPSGLSKGVIPPYPYATTSNNQQTLGYQPQRPQTSQIISESHDSQLESLESLLSRAGYKETRVFTPEAEKVKAFARKVYKTFDATGQAAEGSGLRHQAVRGRRDRGPELADDRVPNEGDRSCDSIESTNSPLKRWGNAVVKPMGPQTGTDLHRLPPDNYHYIEPALPISETSFKIDGTAVKQAASSSLRNLLATDDQRVSRSKSMSPVGSMASSSSRFRSRSPDPYTERSSRMKQPSQTAQDGTMRHGMPSHAYDVFDQAVNDRIERVARAANMPDSHTRTGTDTSNSSSSGVGRKRRVLNRVELDFVEPSTVSTIATTEPTTSLASSMASVSISDPSFGNDTPAPDMYDHLEPSADMRFKTISIDDVDEEEFEEVARVEYSLSRHVFPPRNPGAPHDAFEPTADMEDGDESQFDPAAYEAEDADEVYSVQYGDQEEYDDAYDDTRVVDTARHSNIGDHDFQTRPSMTRNASTETYSSYADDSRSNISETDYGEIHTASIIRRTSVTATVSTTGEQEPIPEQTPAMLAFHAINTKRTIIPGSPPHVSTLYDSELPATTITTRLGGHAAVGHKPVSLRDSMTARKLRHAISTPAFSQTPTSSKSSQPTPPVPALPFRAPSGGQPEGWLSKVGRVWSGSSSVISNTSKATLDNVPKRSRAPVALSLIVQVPARPASPRIHRAGAVVCNTQEGEDLPPVTPALGGKAIQPSALGGAMPKRSLRTMFSLQNLKSAVVHPIHPIAPITESDEGPLSPTLSPRLNWDARDLWDPQPLGGFNALYPKKQQQQQQLTPESQQKPQVIYPEPDFTKSFFYSPATPPTGPSKTSSKKSAKQQPLQPKRQQSIKSLRAALEKDAARLKVDSDIPPVPAIPQHLATPQKNVPTPPMIAISSPNSCEAGLPPRALSLEGEDWEGGSFESRKERERRLKKSMVKRRKSGLRYSKTAV</sequence>
<evidence type="ECO:0000313" key="2">
    <source>
        <dbReference type="Proteomes" id="UP001227268"/>
    </source>
</evidence>
<evidence type="ECO:0000313" key="1">
    <source>
        <dbReference type="EMBL" id="KAJ9107453.1"/>
    </source>
</evidence>
<accession>A0ACC2W6V4</accession>
<protein>
    <submittedName>
        <fullName evidence="1">Uncharacterized protein</fullName>
    </submittedName>
</protein>
<comment type="caution">
    <text evidence="1">The sequence shown here is derived from an EMBL/GenBank/DDBJ whole genome shotgun (WGS) entry which is preliminary data.</text>
</comment>
<reference evidence="1" key="1">
    <citation type="submission" date="2023-04" db="EMBL/GenBank/DDBJ databases">
        <title>Draft Genome sequencing of Naganishia species isolated from polar environments using Oxford Nanopore Technology.</title>
        <authorList>
            <person name="Leo P."/>
            <person name="Venkateswaran K."/>
        </authorList>
    </citation>
    <scope>NUCLEOTIDE SEQUENCE</scope>
    <source>
        <strain evidence="1">MNA-CCFEE 5423</strain>
    </source>
</reference>